<name>A0A402BHF7_9CHLR</name>
<dbReference type="OrthoDB" id="9759099at2"/>
<sequence>MSDLIGASLSRPDALGKVTGAACYPADLVRPGMLHVQVVFAHRPHARILAIQRELAMQHPGVVAVLTAQDVPYNAFGLIEADQPVLCRDKVRFEGDKVALVVAETRQAARAGAMLVAVEYEDLSMITDPQAALDSQSPLVHEQRGTNLLSHFPLRKGDPVQAFAEADAVVEDTFTTTWQEHAFLQPEAGIAYIDDEGRLVLETAGQWLHEDRRQLAQMLQLPESQVVIRYAAIGGAFGGREDLSMQHVLALAAWKLQRPVALVWSREESMIGHHKRHPVTIHCRWAGKYDGTITAIEATVVADGGAYASTSVEVIKDVALFVNGCYEIANLAIDGYAVYTNNIPAGAFRGFGAPQAHFACEQMLTRLALALKLDPDAVRLHNIYREGSLEPTQQPLPTGVSALPVLERCLEEARSRWHYGEAIQPTASHLKQGIGIACGIKNVGYSFGFPEQATATVEVYGQAELERAVVRVGAADVGQGSHLILRQIAAETLKLPLEQITMICNDSSESPNAGSASASRMTFMGGRAVKDAAQQARDNWSYTDDYQAQATVQYRAPATTAIDPITYSGIPNYCYGYAAQAVKVEVNTLTGQVQVLGIISVHDVGKAINLQQVTGQIEGCLAQALGYSLLENFQIEKGHVLTPYFSTYLLPTILDMPEEIIPIVLELADPHGPFGARGVAEMPLVPFAPAVANAIHAAADIWLTQLPMTPERVLTALHHQKTNYNS</sequence>
<dbReference type="AlphaFoldDB" id="A0A402BHF7"/>
<dbReference type="SUPFAM" id="SSF54665">
    <property type="entry name" value="CO dehydrogenase molybdoprotein N-domain-like"/>
    <property type="match status" value="1"/>
</dbReference>
<dbReference type="InterPro" id="IPR037165">
    <property type="entry name" value="AldOxase/xan_DH_Mopterin-bd_sf"/>
</dbReference>
<evidence type="ECO:0000259" key="1">
    <source>
        <dbReference type="SMART" id="SM01008"/>
    </source>
</evidence>
<dbReference type="GO" id="GO:0005506">
    <property type="term" value="F:iron ion binding"/>
    <property type="evidence" value="ECO:0007669"/>
    <property type="project" value="InterPro"/>
</dbReference>
<dbReference type="InterPro" id="IPR036856">
    <property type="entry name" value="Ald_Oxase/Xan_DH_a/b_sf"/>
</dbReference>
<dbReference type="SUPFAM" id="SSF56003">
    <property type="entry name" value="Molybdenum cofactor-binding domain"/>
    <property type="match status" value="1"/>
</dbReference>
<dbReference type="InterPro" id="IPR016208">
    <property type="entry name" value="Ald_Oxase/xanthine_DH-like"/>
</dbReference>
<dbReference type="Gene3D" id="3.90.1170.50">
    <property type="entry name" value="Aldehyde oxidase/xanthine dehydrogenase, a/b hammerhead"/>
    <property type="match status" value="1"/>
</dbReference>
<dbReference type="Gene3D" id="3.30.365.10">
    <property type="entry name" value="Aldehyde oxidase/xanthine dehydrogenase, molybdopterin binding domain"/>
    <property type="match status" value="4"/>
</dbReference>
<dbReference type="InterPro" id="IPR046867">
    <property type="entry name" value="AldOxase/xan_DH_MoCoBD2"/>
</dbReference>
<protein>
    <submittedName>
        <fullName evidence="2">Carbon-monoxide dehydrogenase large subunit</fullName>
    </submittedName>
</protein>
<organism evidence="2 3">
    <name type="scientific">Dictyobacter alpinus</name>
    <dbReference type="NCBI Taxonomy" id="2014873"/>
    <lineage>
        <taxon>Bacteria</taxon>
        <taxon>Bacillati</taxon>
        <taxon>Chloroflexota</taxon>
        <taxon>Ktedonobacteria</taxon>
        <taxon>Ktedonobacterales</taxon>
        <taxon>Dictyobacteraceae</taxon>
        <taxon>Dictyobacter</taxon>
    </lineage>
</organism>
<evidence type="ECO:0000313" key="3">
    <source>
        <dbReference type="Proteomes" id="UP000287171"/>
    </source>
</evidence>
<dbReference type="Pfam" id="PF20256">
    <property type="entry name" value="MoCoBD_2"/>
    <property type="match status" value="2"/>
</dbReference>
<dbReference type="InterPro" id="IPR000674">
    <property type="entry name" value="Ald_Oxase/Xan_DH_a/b"/>
</dbReference>
<dbReference type="EMBL" id="BIFT01000002">
    <property type="protein sequence ID" value="GCE30813.1"/>
    <property type="molecule type" value="Genomic_DNA"/>
</dbReference>
<dbReference type="InterPro" id="IPR008274">
    <property type="entry name" value="AldOxase/xan_DH_MoCoBD1"/>
</dbReference>
<dbReference type="Pfam" id="PF01315">
    <property type="entry name" value="Ald_Xan_dh_C"/>
    <property type="match status" value="1"/>
</dbReference>
<keyword evidence="3" id="KW-1185">Reference proteome</keyword>
<dbReference type="GO" id="GO:0016491">
    <property type="term" value="F:oxidoreductase activity"/>
    <property type="evidence" value="ECO:0007669"/>
    <property type="project" value="InterPro"/>
</dbReference>
<dbReference type="PANTHER" id="PTHR11908:SF157">
    <property type="entry name" value="XANTHINE DEHYDROGENASE SUBUNIT D-RELATED"/>
    <property type="match status" value="1"/>
</dbReference>
<dbReference type="Proteomes" id="UP000287171">
    <property type="component" value="Unassembled WGS sequence"/>
</dbReference>
<dbReference type="RefSeq" id="WP_126630854.1">
    <property type="nucleotide sequence ID" value="NZ_BIFT01000002.1"/>
</dbReference>
<dbReference type="SMART" id="SM01008">
    <property type="entry name" value="Ald_Xan_dh_C"/>
    <property type="match status" value="1"/>
</dbReference>
<feature type="domain" description="Aldehyde oxidase/xanthine dehydrogenase a/b hammerhead" evidence="1">
    <location>
        <begin position="19"/>
        <end position="124"/>
    </location>
</feature>
<comment type="caution">
    <text evidence="2">The sequence shown here is derived from an EMBL/GenBank/DDBJ whole genome shotgun (WGS) entry which is preliminary data.</text>
</comment>
<reference evidence="3" key="1">
    <citation type="submission" date="2018-12" db="EMBL/GenBank/DDBJ databases">
        <title>Tengunoibacter tsumagoiensis gen. nov., sp. nov., Dictyobacter kobayashii sp. nov., D. alpinus sp. nov., and D. joshuensis sp. nov. and description of Dictyobacteraceae fam. nov. within the order Ktedonobacterales isolated from Tengu-no-mugimeshi.</title>
        <authorList>
            <person name="Wang C.M."/>
            <person name="Zheng Y."/>
            <person name="Sakai Y."/>
            <person name="Toyoda A."/>
            <person name="Minakuchi Y."/>
            <person name="Abe K."/>
            <person name="Yokota A."/>
            <person name="Yabe S."/>
        </authorList>
    </citation>
    <scope>NUCLEOTIDE SEQUENCE [LARGE SCALE GENOMIC DNA]</scope>
    <source>
        <strain evidence="3">Uno16</strain>
    </source>
</reference>
<accession>A0A402BHF7</accession>
<evidence type="ECO:0000313" key="2">
    <source>
        <dbReference type="EMBL" id="GCE30813.1"/>
    </source>
</evidence>
<dbReference type="Pfam" id="PF02738">
    <property type="entry name" value="MoCoBD_1"/>
    <property type="match status" value="1"/>
</dbReference>
<dbReference type="PANTHER" id="PTHR11908">
    <property type="entry name" value="XANTHINE DEHYDROGENASE"/>
    <property type="match status" value="1"/>
</dbReference>
<gene>
    <name evidence="2" type="ORF">KDA_62970</name>
</gene>
<proteinExistence type="predicted"/>